<accession>A0A7S7SL35</accession>
<reference evidence="1 2" key="1">
    <citation type="submission" date="2020-10" db="EMBL/GenBank/DDBJ databases">
        <title>Complete genome sequence of Paludibaculum fermentans P105T, a facultatively anaerobic acidobacterium capable of dissimilatory Fe(III) reduction.</title>
        <authorList>
            <person name="Dedysh S.N."/>
            <person name="Beletsky A.V."/>
            <person name="Kulichevskaya I.S."/>
            <person name="Mardanov A.V."/>
            <person name="Ravin N.V."/>
        </authorList>
    </citation>
    <scope>NUCLEOTIDE SEQUENCE [LARGE SCALE GENOMIC DNA]</scope>
    <source>
        <strain evidence="1 2">P105</strain>
    </source>
</reference>
<evidence type="ECO:0000313" key="2">
    <source>
        <dbReference type="Proteomes" id="UP000593892"/>
    </source>
</evidence>
<dbReference type="KEGG" id="pfer:IRI77_03150"/>
<organism evidence="1 2">
    <name type="scientific">Paludibaculum fermentans</name>
    <dbReference type="NCBI Taxonomy" id="1473598"/>
    <lineage>
        <taxon>Bacteria</taxon>
        <taxon>Pseudomonadati</taxon>
        <taxon>Acidobacteriota</taxon>
        <taxon>Terriglobia</taxon>
        <taxon>Bryobacterales</taxon>
        <taxon>Bryobacteraceae</taxon>
        <taxon>Paludibaculum</taxon>
    </lineage>
</organism>
<keyword evidence="2" id="KW-1185">Reference proteome</keyword>
<evidence type="ECO:0000313" key="1">
    <source>
        <dbReference type="EMBL" id="QOY88974.1"/>
    </source>
</evidence>
<dbReference type="AlphaFoldDB" id="A0A7S7SL35"/>
<dbReference type="RefSeq" id="WP_194450637.1">
    <property type="nucleotide sequence ID" value="NZ_CP063849.1"/>
</dbReference>
<dbReference type="Proteomes" id="UP000593892">
    <property type="component" value="Chromosome"/>
</dbReference>
<proteinExistence type="predicted"/>
<gene>
    <name evidence="1" type="ORF">IRI77_03150</name>
</gene>
<name>A0A7S7SL35_PALFE</name>
<dbReference type="EMBL" id="CP063849">
    <property type="protein sequence ID" value="QOY88974.1"/>
    <property type="molecule type" value="Genomic_DNA"/>
</dbReference>
<protein>
    <submittedName>
        <fullName evidence="1">Uncharacterized protein</fullName>
    </submittedName>
</protein>
<sequence>MDSTSNKPGTQVEIRIRNAGEADLDHIRVSFPDGLEVDYGSVPKGSLSAFHSAGRAYRYAGISAQAAGRALSLQATDYLGETELPAGRYTYAVSADGGHLTLELERA</sequence>